<evidence type="ECO:0000313" key="2">
    <source>
        <dbReference type="Proteomes" id="UP000008633"/>
    </source>
</evidence>
<dbReference type="AlphaFoldDB" id="E6WYE7"/>
<dbReference type="EMBL" id="CP002452">
    <property type="protein sequence ID" value="ADV46459.1"/>
    <property type="molecule type" value="Genomic_DNA"/>
</dbReference>
<protein>
    <submittedName>
        <fullName evidence="1">Uncharacterized protein</fullName>
    </submittedName>
</protein>
<dbReference type="Proteomes" id="UP000008633">
    <property type="component" value="Chromosome"/>
</dbReference>
<name>E6WYE7_NITSE</name>
<sequence length="95" mass="10754">MNIYLLSQDENTGYDTYDSMVVYAEDEDQARKISPDGAYAWVNNGWCFLPHKQKCAEPEERGDWANKLENIKVKFLGTTDRDVKPGVICASFNAG</sequence>
<dbReference type="KEGG" id="nsa:Nitsa_1206"/>
<keyword evidence="2" id="KW-1185">Reference proteome</keyword>
<dbReference type="RefSeq" id="WP_013554150.1">
    <property type="nucleotide sequence ID" value="NC_014935.1"/>
</dbReference>
<dbReference type="eggNOG" id="ENOG502ZNQ1">
    <property type="taxonomic scope" value="Bacteria"/>
</dbReference>
<accession>E6WYE7</accession>
<gene>
    <name evidence="1" type="ordered locus">Nitsa_1206</name>
</gene>
<dbReference type="STRING" id="749222.Nitsa_1206"/>
<evidence type="ECO:0000313" key="1">
    <source>
        <dbReference type="EMBL" id="ADV46459.1"/>
    </source>
</evidence>
<dbReference type="OrthoDB" id="9554346at2"/>
<reference evidence="1 2" key="1">
    <citation type="journal article" date="2011" name="Stand. Genomic Sci.">
        <title>Complete genome sequence of Nitratifractor salsuginis type strain (E9I37-1).</title>
        <authorList>
            <person name="Anderson I."/>
            <person name="Sikorski J."/>
            <person name="Zeytun A."/>
            <person name="Nolan M."/>
            <person name="Lapidus A."/>
            <person name="Lucas S."/>
            <person name="Hammon N."/>
            <person name="Deshpande S."/>
            <person name="Cheng J.F."/>
            <person name="Tapia R."/>
            <person name="Han C."/>
            <person name="Goodwin L."/>
            <person name="Pitluck S."/>
            <person name="Liolios K."/>
            <person name="Pagani I."/>
            <person name="Ivanova N."/>
            <person name="Huntemann M."/>
            <person name="Mavromatis K."/>
            <person name="Ovchinikova G."/>
            <person name="Pati A."/>
            <person name="Chen A."/>
            <person name="Palaniappan K."/>
            <person name="Land M."/>
            <person name="Hauser L."/>
            <person name="Brambilla E.M."/>
            <person name="Ngatchou-Djao O.D."/>
            <person name="Rohde M."/>
            <person name="Tindall B.J."/>
            <person name="Goker M."/>
            <person name="Detter J.C."/>
            <person name="Woyke T."/>
            <person name="Bristow J."/>
            <person name="Eisen J.A."/>
            <person name="Markowitz V."/>
            <person name="Hugenholtz P."/>
            <person name="Klenk H.P."/>
            <person name="Kyrpides N.C."/>
        </authorList>
    </citation>
    <scope>NUCLEOTIDE SEQUENCE [LARGE SCALE GENOMIC DNA]</scope>
    <source>
        <strain evidence="2">DSM 16511 / JCM 12458 / E9I37-1</strain>
    </source>
</reference>
<reference evidence="2" key="2">
    <citation type="submission" date="2011-01" db="EMBL/GenBank/DDBJ databases">
        <title>The complete genome of Nitratifractor salsuginis DSM 16511.</title>
        <authorList>
            <consortium name="US DOE Joint Genome Institute (JGI-PGF)"/>
            <person name="Lucas S."/>
            <person name="Copeland A."/>
            <person name="Lapidus A."/>
            <person name="Bruce D."/>
            <person name="Goodwin L."/>
            <person name="Pitluck S."/>
            <person name="Kyrpides N."/>
            <person name="Mavromatis K."/>
            <person name="Ivanova N."/>
            <person name="Mikhailova N."/>
            <person name="Zeytun A."/>
            <person name="Detter J.C."/>
            <person name="Tapia R."/>
            <person name="Han C."/>
            <person name="Land M."/>
            <person name="Hauser L."/>
            <person name="Markowitz V."/>
            <person name="Cheng J.-F."/>
            <person name="Hugenholtz P."/>
            <person name="Woyke T."/>
            <person name="Wu D."/>
            <person name="Tindall B."/>
            <person name="Schuetze A."/>
            <person name="Brambilla E."/>
            <person name="Klenk H.-P."/>
            <person name="Eisen J.A."/>
        </authorList>
    </citation>
    <scope>NUCLEOTIDE SEQUENCE [LARGE SCALE GENOMIC DNA]</scope>
    <source>
        <strain evidence="2">DSM 16511 / JCM 12458 / E9I37-1</strain>
    </source>
</reference>
<proteinExistence type="predicted"/>
<dbReference type="HOGENOM" id="CLU_2369984_0_0_7"/>
<organism evidence="1 2">
    <name type="scientific">Nitratifractor salsuginis (strain DSM 16511 / JCM 12458 / E9I37-1)</name>
    <dbReference type="NCBI Taxonomy" id="749222"/>
    <lineage>
        <taxon>Bacteria</taxon>
        <taxon>Pseudomonadati</taxon>
        <taxon>Campylobacterota</taxon>
        <taxon>Epsilonproteobacteria</taxon>
        <taxon>Campylobacterales</taxon>
        <taxon>Sulfurovaceae</taxon>
        <taxon>Nitratifractor</taxon>
    </lineage>
</organism>